<sequence length="72" mass="8394">METMECLGSFVVLIEREVWHSYLIGCTHPPYICYTLCYCASGVMEEIKVLMAQLIVIILDWISSWLSREFTQ</sequence>
<evidence type="ECO:0000313" key="1">
    <source>
        <dbReference type="EMBL" id="MBW85533.1"/>
    </source>
</evidence>
<name>A0A2P2IWD2_RHIMU</name>
<accession>A0A2P2IWD2</accession>
<dbReference type="EMBL" id="GGEC01005050">
    <property type="protein sequence ID" value="MBW85533.1"/>
    <property type="molecule type" value="Transcribed_RNA"/>
</dbReference>
<organism evidence="1">
    <name type="scientific">Rhizophora mucronata</name>
    <name type="common">Asiatic mangrove</name>
    <dbReference type="NCBI Taxonomy" id="61149"/>
    <lineage>
        <taxon>Eukaryota</taxon>
        <taxon>Viridiplantae</taxon>
        <taxon>Streptophyta</taxon>
        <taxon>Embryophyta</taxon>
        <taxon>Tracheophyta</taxon>
        <taxon>Spermatophyta</taxon>
        <taxon>Magnoliopsida</taxon>
        <taxon>eudicotyledons</taxon>
        <taxon>Gunneridae</taxon>
        <taxon>Pentapetalae</taxon>
        <taxon>rosids</taxon>
        <taxon>fabids</taxon>
        <taxon>Malpighiales</taxon>
        <taxon>Rhizophoraceae</taxon>
        <taxon>Rhizophora</taxon>
    </lineage>
</organism>
<dbReference type="AlphaFoldDB" id="A0A2P2IWD2"/>
<reference evidence="1" key="1">
    <citation type="submission" date="2018-02" db="EMBL/GenBank/DDBJ databases">
        <title>Rhizophora mucronata_Transcriptome.</title>
        <authorList>
            <person name="Meera S.P."/>
            <person name="Sreeshan A."/>
            <person name="Augustine A."/>
        </authorList>
    </citation>
    <scope>NUCLEOTIDE SEQUENCE</scope>
    <source>
        <tissue evidence="1">Leaf</tissue>
    </source>
</reference>
<protein>
    <submittedName>
        <fullName evidence="1">Uncharacterized protein</fullName>
    </submittedName>
</protein>
<proteinExistence type="predicted"/>